<protein>
    <submittedName>
        <fullName evidence="3">Uncharacterized protein</fullName>
    </submittedName>
</protein>
<evidence type="ECO:0000313" key="3">
    <source>
        <dbReference type="EnsemblMetazoa" id="XP_022658701"/>
    </source>
</evidence>
<dbReference type="GeneID" id="111249294"/>
<dbReference type="RefSeq" id="XP_022658701.1">
    <property type="nucleotide sequence ID" value="XM_022802966.1"/>
</dbReference>
<accession>A0A7M7MFU9</accession>
<dbReference type="InParanoid" id="A0A7M7MFU9"/>
<evidence type="ECO:0000313" key="4">
    <source>
        <dbReference type="Proteomes" id="UP000594260"/>
    </source>
</evidence>
<organism evidence="3 4">
    <name type="scientific">Varroa destructor</name>
    <name type="common">Honeybee mite</name>
    <dbReference type="NCBI Taxonomy" id="109461"/>
    <lineage>
        <taxon>Eukaryota</taxon>
        <taxon>Metazoa</taxon>
        <taxon>Ecdysozoa</taxon>
        <taxon>Arthropoda</taxon>
        <taxon>Chelicerata</taxon>
        <taxon>Arachnida</taxon>
        <taxon>Acari</taxon>
        <taxon>Parasitiformes</taxon>
        <taxon>Mesostigmata</taxon>
        <taxon>Gamasina</taxon>
        <taxon>Dermanyssoidea</taxon>
        <taxon>Varroidae</taxon>
        <taxon>Varroa</taxon>
    </lineage>
</organism>
<dbReference type="Proteomes" id="UP000594260">
    <property type="component" value="Unplaced"/>
</dbReference>
<evidence type="ECO:0000256" key="2">
    <source>
        <dbReference type="SAM" id="SignalP"/>
    </source>
</evidence>
<dbReference type="AlphaFoldDB" id="A0A7M7MFU9"/>
<dbReference type="EnsemblMetazoa" id="XM_022802966">
    <property type="protein sequence ID" value="XP_022658701"/>
    <property type="gene ID" value="LOC111249294"/>
</dbReference>
<feature type="compositionally biased region" description="Basic and acidic residues" evidence="1">
    <location>
        <begin position="115"/>
        <end position="126"/>
    </location>
</feature>
<proteinExistence type="predicted"/>
<feature type="signal peptide" evidence="2">
    <location>
        <begin position="1"/>
        <end position="23"/>
    </location>
</feature>
<evidence type="ECO:0000256" key="1">
    <source>
        <dbReference type="SAM" id="MobiDB-lite"/>
    </source>
</evidence>
<reference evidence="3" key="1">
    <citation type="submission" date="2021-01" db="UniProtKB">
        <authorList>
            <consortium name="EnsemblMetazoa"/>
        </authorList>
    </citation>
    <scope>IDENTIFICATION</scope>
</reference>
<feature type="region of interest" description="Disordered" evidence="1">
    <location>
        <begin position="109"/>
        <end position="133"/>
    </location>
</feature>
<name>A0A7M7MFU9_VARDE</name>
<keyword evidence="2" id="KW-0732">Signal</keyword>
<dbReference type="KEGG" id="vde:111249294"/>
<keyword evidence="4" id="KW-1185">Reference proteome</keyword>
<feature type="chain" id="PRO_5029595531" evidence="2">
    <location>
        <begin position="24"/>
        <end position="177"/>
    </location>
</feature>
<sequence>MIRNGISTLSFNLPLWTALFVVAHLPSSSPLCTHPVSSCMPHWNCLRRDSSGCPYCAPECRLDKAGCPLPVACLRMLGCTEEVNGCVVCTEACTVRSQGRRYERKFDDFVMPPDQDNRPGKQDSHQKQKRPSSFLVLSPKADASFGRIGVASQWKNHMAATSKPVALPSANDSINDV</sequence>